<feature type="repeat" description="ANK" evidence="3">
    <location>
        <begin position="438"/>
        <end position="470"/>
    </location>
</feature>
<evidence type="ECO:0000256" key="2">
    <source>
        <dbReference type="ARBA" id="ARBA00023043"/>
    </source>
</evidence>
<dbReference type="SUPFAM" id="SSF48403">
    <property type="entry name" value="Ankyrin repeat"/>
    <property type="match status" value="1"/>
</dbReference>
<dbReference type="AlphaFoldDB" id="A0AAV5UXE8"/>
<keyword evidence="1" id="KW-0677">Repeat</keyword>
<name>A0AAV5UXE8_9BILA</name>
<feature type="non-terminal residue" evidence="4">
    <location>
        <position position="1"/>
    </location>
</feature>
<reference evidence="4" key="1">
    <citation type="submission" date="2023-10" db="EMBL/GenBank/DDBJ databases">
        <title>Genome assembly of Pristionchus species.</title>
        <authorList>
            <person name="Yoshida K."/>
            <person name="Sommer R.J."/>
        </authorList>
    </citation>
    <scope>NUCLEOTIDE SEQUENCE</scope>
    <source>
        <strain evidence="4">RS5133</strain>
    </source>
</reference>
<keyword evidence="5" id="KW-1185">Reference proteome</keyword>
<feature type="repeat" description="ANK" evidence="3">
    <location>
        <begin position="405"/>
        <end position="437"/>
    </location>
</feature>
<dbReference type="Pfam" id="PF12796">
    <property type="entry name" value="Ank_2"/>
    <property type="match status" value="2"/>
</dbReference>
<dbReference type="EMBL" id="BTSY01000001">
    <property type="protein sequence ID" value="GMT10883.1"/>
    <property type="molecule type" value="Genomic_DNA"/>
</dbReference>
<dbReference type="SMART" id="SM00248">
    <property type="entry name" value="ANK"/>
    <property type="match status" value="7"/>
</dbReference>
<gene>
    <name evidence="4" type="ORF">PFISCL1PPCAC_2180</name>
</gene>
<dbReference type="PANTHER" id="PTHR24198">
    <property type="entry name" value="ANKYRIN REPEAT AND PROTEIN KINASE DOMAIN-CONTAINING PROTEIN"/>
    <property type="match status" value="1"/>
</dbReference>
<evidence type="ECO:0000256" key="1">
    <source>
        <dbReference type="ARBA" id="ARBA00022737"/>
    </source>
</evidence>
<dbReference type="InterPro" id="IPR036770">
    <property type="entry name" value="Ankyrin_rpt-contain_sf"/>
</dbReference>
<proteinExistence type="predicted"/>
<feature type="repeat" description="ANK" evidence="3">
    <location>
        <begin position="307"/>
        <end position="329"/>
    </location>
</feature>
<accession>A0AAV5UXE8</accession>
<evidence type="ECO:0000313" key="5">
    <source>
        <dbReference type="Proteomes" id="UP001432322"/>
    </source>
</evidence>
<organism evidence="4 5">
    <name type="scientific">Pristionchus fissidentatus</name>
    <dbReference type="NCBI Taxonomy" id="1538716"/>
    <lineage>
        <taxon>Eukaryota</taxon>
        <taxon>Metazoa</taxon>
        <taxon>Ecdysozoa</taxon>
        <taxon>Nematoda</taxon>
        <taxon>Chromadorea</taxon>
        <taxon>Rhabditida</taxon>
        <taxon>Rhabditina</taxon>
        <taxon>Diplogasteromorpha</taxon>
        <taxon>Diplogasteroidea</taxon>
        <taxon>Neodiplogasteridae</taxon>
        <taxon>Pristionchus</taxon>
    </lineage>
</organism>
<evidence type="ECO:0000313" key="4">
    <source>
        <dbReference type="EMBL" id="GMT10883.1"/>
    </source>
</evidence>
<dbReference type="PROSITE" id="PS50088">
    <property type="entry name" value="ANK_REPEAT"/>
    <property type="match status" value="3"/>
</dbReference>
<evidence type="ECO:0000256" key="3">
    <source>
        <dbReference type="PROSITE-ProRule" id="PRU00023"/>
    </source>
</evidence>
<dbReference type="PROSITE" id="PS50297">
    <property type="entry name" value="ANK_REP_REGION"/>
    <property type="match status" value="3"/>
</dbReference>
<keyword evidence="2 3" id="KW-0040">ANK repeat</keyword>
<comment type="caution">
    <text evidence="4">The sequence shown here is derived from an EMBL/GenBank/DDBJ whole genome shotgun (WGS) entry which is preliminary data.</text>
</comment>
<dbReference type="Proteomes" id="UP001432322">
    <property type="component" value="Unassembled WGS sequence"/>
</dbReference>
<protein>
    <recommendedName>
        <fullName evidence="6">Ankyrin repeat-containing protein</fullName>
    </recommendedName>
</protein>
<sequence length="531" mass="59925">SSPPVPPFIHINLYRTTTMSSETIKSAPKKRLPVCKRKATGTKKARQSSKKQIEINESVCDYASSHRESRLILNAVLNNDVDTINELIKTENVSRKLIVTSHSYSDRRTPLVEAFKRRNMSMIDALSRYWNADKNVRMKNVFVGRRRESSERLLHQMTDDEVDSLFDRFQPRVGLEEPLLSILIREDCIASVDTIEKALKIDNFPFFTQSDIDDAIEFAVSVGQWRTAMKLAEIKDQNTPINEKLAKLIAIQATCEIDGNEAEEAFQELEGFIGKEKAIHFAASLSSEKLMRVLIQRGDDIMHKNGDGNTPLHISARIGREANCRLLLETIEEREKDQSPHLNPSERKNISAINTSFNSKGMNPLQEACVHGHLHIVECFLRYSQIPGSSWTMAQLNPWSNGFENGETPLIMASAVGHHRICLTLLFWGSDVNAVDSYGRSALSLASINGHLDVVKLLVIHGANPSQIDRFGNTSTHYAAAYGWLPIVQYMTTEDPALLRMKNVREDIPADIASKKKQFGVFFWQEETIGF</sequence>
<dbReference type="PANTHER" id="PTHR24198:SF165">
    <property type="entry name" value="ANKYRIN REPEAT-CONTAINING PROTEIN-RELATED"/>
    <property type="match status" value="1"/>
</dbReference>
<dbReference type="Gene3D" id="1.25.40.20">
    <property type="entry name" value="Ankyrin repeat-containing domain"/>
    <property type="match status" value="2"/>
</dbReference>
<evidence type="ECO:0008006" key="6">
    <source>
        <dbReference type="Google" id="ProtNLM"/>
    </source>
</evidence>
<dbReference type="InterPro" id="IPR002110">
    <property type="entry name" value="Ankyrin_rpt"/>
</dbReference>